<dbReference type="RefSeq" id="WP_133900688.1">
    <property type="nucleotide sequence ID" value="NZ_SOCP01000001.1"/>
</dbReference>
<comment type="caution">
    <text evidence="2">The sequence shown here is derived from an EMBL/GenBank/DDBJ whole genome shotgun (WGS) entry which is preliminary data.</text>
</comment>
<evidence type="ECO:0000313" key="3">
    <source>
        <dbReference type="Proteomes" id="UP000294927"/>
    </source>
</evidence>
<keyword evidence="3" id="KW-1185">Reference proteome</keyword>
<name>A0A4R7W6T3_9PSEU</name>
<dbReference type="Pfam" id="PF21780">
    <property type="entry name" value="DUF6875"/>
    <property type="match status" value="1"/>
</dbReference>
<proteinExistence type="predicted"/>
<sequence>MSTNTSCLDEVRTWLAGYVTQPHDDIGRPGAICPFVEPSMRVDALTLREWPVTTECTVTELLSVIDRMAEAFLTSAHNGGNAALHAVVVALPGLVPERHRLLDEAHATAKTGLVRRGLMLGQFHPTCDERAARNERFPVSRSPLPLLAIRHMAFHDVLFLSDDREWFDCYRDRFGHRFENAHVHDPLFVRLYAQANDRWPLADRAVAPS</sequence>
<organism evidence="2 3">
    <name type="scientific">Actinophytocola oryzae</name>
    <dbReference type="NCBI Taxonomy" id="502181"/>
    <lineage>
        <taxon>Bacteria</taxon>
        <taxon>Bacillati</taxon>
        <taxon>Actinomycetota</taxon>
        <taxon>Actinomycetes</taxon>
        <taxon>Pseudonocardiales</taxon>
        <taxon>Pseudonocardiaceae</taxon>
    </lineage>
</organism>
<feature type="domain" description="DUF6875" evidence="1">
    <location>
        <begin position="9"/>
        <end position="182"/>
    </location>
</feature>
<dbReference type="AlphaFoldDB" id="A0A4R7W6T3"/>
<gene>
    <name evidence="2" type="ORF">CLV71_101278</name>
</gene>
<evidence type="ECO:0000313" key="2">
    <source>
        <dbReference type="EMBL" id="TDV57407.1"/>
    </source>
</evidence>
<dbReference type="Proteomes" id="UP000294927">
    <property type="component" value="Unassembled WGS sequence"/>
</dbReference>
<dbReference type="OrthoDB" id="8420726at2"/>
<dbReference type="EMBL" id="SOCP01000001">
    <property type="protein sequence ID" value="TDV57407.1"/>
    <property type="molecule type" value="Genomic_DNA"/>
</dbReference>
<reference evidence="2 3" key="1">
    <citation type="submission" date="2019-03" db="EMBL/GenBank/DDBJ databases">
        <title>Genomic Encyclopedia of Archaeal and Bacterial Type Strains, Phase II (KMG-II): from individual species to whole genera.</title>
        <authorList>
            <person name="Goeker M."/>
        </authorList>
    </citation>
    <scope>NUCLEOTIDE SEQUENCE [LARGE SCALE GENOMIC DNA]</scope>
    <source>
        <strain evidence="2 3">DSM 45499</strain>
    </source>
</reference>
<accession>A0A4R7W6T3</accession>
<dbReference type="InterPro" id="IPR049240">
    <property type="entry name" value="DUF6875"/>
</dbReference>
<protein>
    <recommendedName>
        <fullName evidence="1">DUF6875 domain-containing protein</fullName>
    </recommendedName>
</protein>
<evidence type="ECO:0000259" key="1">
    <source>
        <dbReference type="Pfam" id="PF21780"/>
    </source>
</evidence>